<evidence type="ECO:0000256" key="4">
    <source>
        <dbReference type="ARBA" id="ARBA00022801"/>
    </source>
</evidence>
<dbReference type="Pfam" id="PF01048">
    <property type="entry name" value="PNP_UDP_1"/>
    <property type="match status" value="1"/>
</dbReference>
<dbReference type="CDD" id="cd09008">
    <property type="entry name" value="MTAN"/>
    <property type="match status" value="1"/>
</dbReference>
<proteinExistence type="predicted"/>
<dbReference type="Gene3D" id="3.40.50.1580">
    <property type="entry name" value="Nucleoside phosphorylase domain"/>
    <property type="match status" value="1"/>
</dbReference>
<dbReference type="SUPFAM" id="SSF53167">
    <property type="entry name" value="Purine and uridine phosphorylases"/>
    <property type="match status" value="1"/>
</dbReference>
<gene>
    <name evidence="8" type="ORF">DWX77_04515</name>
    <name evidence="7" type="ORF">DXB38_13455</name>
</gene>
<evidence type="ECO:0000313" key="8">
    <source>
        <dbReference type="EMBL" id="RGS75287.1"/>
    </source>
</evidence>
<sequence length="238" mass="25660">MRCIGIIGAMEVEVASLKEQMKDIQVTRKASMEFYSGIIEGKNVVVVRSGIGKVNAAVCTQILIDDFKAEVVINTGIAGSLNADINIGDIVVSTDLIHHDMNAVAFGYPVGQIPQMEAFSFHSDDALRALAVKACKEANPDIEVFEGRIASGDQFVADQGVKDFITKEFGAYAVEMEGAAIAQAAYLNNVPFLVIRAISDKADGSAEMDYPTFEAQAAEHSFKLTLRILKDIQAEAHT</sequence>
<dbReference type="NCBIfam" id="TIGR01704">
    <property type="entry name" value="MTA_SAH-Nsdase"/>
    <property type="match status" value="1"/>
</dbReference>
<dbReference type="UniPathway" id="UPA00904">
    <property type="reaction ID" value="UER00871"/>
</dbReference>
<dbReference type="GO" id="GO:0005829">
    <property type="term" value="C:cytosol"/>
    <property type="evidence" value="ECO:0007669"/>
    <property type="project" value="TreeGrafter"/>
</dbReference>
<dbReference type="InterPro" id="IPR000845">
    <property type="entry name" value="Nucleoside_phosphorylase_d"/>
</dbReference>
<dbReference type="Proteomes" id="UP000261105">
    <property type="component" value="Unassembled WGS sequence"/>
</dbReference>
<dbReference type="AlphaFoldDB" id="A0A3E5E9R2"/>
<dbReference type="InterPro" id="IPR035994">
    <property type="entry name" value="Nucleoside_phosphorylase_sf"/>
</dbReference>
<dbReference type="GO" id="GO:0008930">
    <property type="term" value="F:methylthioadenosine nucleosidase activity"/>
    <property type="evidence" value="ECO:0007669"/>
    <property type="project" value="InterPro"/>
</dbReference>
<dbReference type="EMBL" id="QRVV01000008">
    <property type="protein sequence ID" value="RGS75287.1"/>
    <property type="molecule type" value="Genomic_DNA"/>
</dbReference>
<evidence type="ECO:0000256" key="3">
    <source>
        <dbReference type="ARBA" id="ARBA00022605"/>
    </source>
</evidence>
<keyword evidence="7" id="KW-0326">Glycosidase</keyword>
<evidence type="ECO:0000313" key="7">
    <source>
        <dbReference type="EMBL" id="RGN85679.1"/>
    </source>
</evidence>
<evidence type="ECO:0000256" key="1">
    <source>
        <dbReference type="ARBA" id="ARBA00004945"/>
    </source>
</evidence>
<dbReference type="EC" id="3.2.2.9" evidence="2"/>
<evidence type="ECO:0000256" key="2">
    <source>
        <dbReference type="ARBA" id="ARBA00011974"/>
    </source>
</evidence>
<comment type="pathway">
    <text evidence="1">Amino-acid biosynthesis; L-methionine biosynthesis via salvage pathway; S-methyl-5-thio-alpha-D-ribose 1-phosphate from S-methyl-5'-thioadenosine (hydrolase route): step 1/2.</text>
</comment>
<organism evidence="7 9">
    <name type="scientific">Blautia obeum</name>
    <dbReference type="NCBI Taxonomy" id="40520"/>
    <lineage>
        <taxon>Bacteria</taxon>
        <taxon>Bacillati</taxon>
        <taxon>Bacillota</taxon>
        <taxon>Clostridia</taxon>
        <taxon>Lachnospirales</taxon>
        <taxon>Lachnospiraceae</taxon>
        <taxon>Blautia</taxon>
    </lineage>
</organism>
<keyword evidence="5" id="KW-0486">Methionine biosynthesis</keyword>
<keyword evidence="4 7" id="KW-0378">Hydrolase</keyword>
<evidence type="ECO:0000256" key="5">
    <source>
        <dbReference type="ARBA" id="ARBA00023167"/>
    </source>
</evidence>
<protein>
    <recommendedName>
        <fullName evidence="2">adenosylhomocysteine nucleosidase</fullName>
        <ecNumber evidence="2">3.2.2.9</ecNumber>
    </recommendedName>
</protein>
<evidence type="ECO:0000313" key="9">
    <source>
        <dbReference type="Proteomes" id="UP000261105"/>
    </source>
</evidence>
<name>A0A3E5E9R2_9FIRM</name>
<dbReference type="GO" id="GO:0019509">
    <property type="term" value="P:L-methionine salvage from methylthioadenosine"/>
    <property type="evidence" value="ECO:0007669"/>
    <property type="project" value="UniProtKB-UniPathway"/>
</dbReference>
<dbReference type="PANTHER" id="PTHR46832">
    <property type="entry name" value="5'-METHYLTHIOADENOSINE/S-ADENOSYLHOMOCYSTEINE NUCLEOSIDASE"/>
    <property type="match status" value="1"/>
</dbReference>
<dbReference type="GO" id="GO:0008782">
    <property type="term" value="F:adenosylhomocysteine nucleosidase activity"/>
    <property type="evidence" value="ECO:0007669"/>
    <property type="project" value="UniProtKB-EC"/>
</dbReference>
<accession>A0A3E5E9R2</accession>
<reference evidence="9 10" key="1">
    <citation type="submission" date="2018-08" db="EMBL/GenBank/DDBJ databases">
        <title>A genome reference for cultivated species of the human gut microbiota.</title>
        <authorList>
            <person name="Zou Y."/>
            <person name="Xue W."/>
            <person name="Luo G."/>
        </authorList>
    </citation>
    <scope>NUCLEOTIDE SEQUENCE [LARGE SCALE GENOMIC DNA]</scope>
    <source>
        <strain evidence="8 10">AF21-24</strain>
        <strain evidence="7 9">OM03-6</strain>
    </source>
</reference>
<dbReference type="GO" id="GO:0019284">
    <property type="term" value="P:L-methionine salvage from S-adenosylmethionine"/>
    <property type="evidence" value="ECO:0007669"/>
    <property type="project" value="TreeGrafter"/>
</dbReference>
<dbReference type="EMBL" id="QSUZ01000022">
    <property type="protein sequence ID" value="RGN85679.1"/>
    <property type="molecule type" value="Genomic_DNA"/>
</dbReference>
<feature type="domain" description="Nucleoside phosphorylase" evidence="6">
    <location>
        <begin position="4"/>
        <end position="230"/>
    </location>
</feature>
<dbReference type="NCBIfam" id="NF004079">
    <property type="entry name" value="PRK05584.1"/>
    <property type="match status" value="1"/>
</dbReference>
<evidence type="ECO:0000259" key="6">
    <source>
        <dbReference type="Pfam" id="PF01048"/>
    </source>
</evidence>
<dbReference type="GO" id="GO:0009164">
    <property type="term" value="P:nucleoside catabolic process"/>
    <property type="evidence" value="ECO:0007669"/>
    <property type="project" value="InterPro"/>
</dbReference>
<keyword evidence="3" id="KW-0028">Amino-acid biosynthesis</keyword>
<dbReference type="PANTHER" id="PTHR46832:SF1">
    <property type="entry name" value="5'-METHYLTHIOADENOSINE_S-ADENOSYLHOMOCYSTEINE NUCLEOSIDASE"/>
    <property type="match status" value="1"/>
</dbReference>
<dbReference type="Proteomes" id="UP000284242">
    <property type="component" value="Unassembled WGS sequence"/>
</dbReference>
<evidence type="ECO:0000313" key="10">
    <source>
        <dbReference type="Proteomes" id="UP000284242"/>
    </source>
</evidence>
<comment type="caution">
    <text evidence="7">The sequence shown here is derived from an EMBL/GenBank/DDBJ whole genome shotgun (WGS) entry which is preliminary data.</text>
</comment>
<dbReference type="InterPro" id="IPR010049">
    <property type="entry name" value="MTA_SAH_Nsdase"/>
</dbReference>